<evidence type="ECO:0000313" key="1">
    <source>
        <dbReference type="EMBL" id="NDY90987.1"/>
    </source>
</evidence>
<evidence type="ECO:0000313" key="2">
    <source>
        <dbReference type="Proteomes" id="UP000484255"/>
    </source>
</evidence>
<reference evidence="1 2" key="1">
    <citation type="submission" date="2020-02" db="EMBL/GenBank/DDBJ databases">
        <title>Ideonella bacterium strain TBM-1.</title>
        <authorList>
            <person name="Chen W.-M."/>
        </authorList>
    </citation>
    <scope>NUCLEOTIDE SEQUENCE [LARGE SCALE GENOMIC DNA]</scope>
    <source>
        <strain evidence="1 2">TBM-1</strain>
    </source>
</reference>
<dbReference type="AlphaFoldDB" id="A0A7C9TKM2"/>
<dbReference type="Proteomes" id="UP000484255">
    <property type="component" value="Unassembled WGS sequence"/>
</dbReference>
<accession>A0A7C9TKM2</accession>
<protein>
    <submittedName>
        <fullName evidence="1">Uncharacterized protein</fullName>
    </submittedName>
</protein>
<sequence length="77" mass="8660">MSTLTSHTYGLRPMRAASLRQVLTQQALAAARGVWTALEQLGQRRAVQELQRTAAMYRSSRPELADQLARLARDVQH</sequence>
<gene>
    <name evidence="1" type="ORF">G3A44_07235</name>
</gene>
<keyword evidence="2" id="KW-1185">Reference proteome</keyword>
<name>A0A7C9TKM2_9BURK</name>
<dbReference type="RefSeq" id="WP_163456841.1">
    <property type="nucleotide sequence ID" value="NZ_JAAGOH010000006.1"/>
</dbReference>
<organism evidence="1 2">
    <name type="scientific">Ideonella livida</name>
    <dbReference type="NCBI Taxonomy" id="2707176"/>
    <lineage>
        <taxon>Bacteria</taxon>
        <taxon>Pseudomonadati</taxon>
        <taxon>Pseudomonadota</taxon>
        <taxon>Betaproteobacteria</taxon>
        <taxon>Burkholderiales</taxon>
        <taxon>Sphaerotilaceae</taxon>
        <taxon>Ideonella</taxon>
    </lineage>
</organism>
<proteinExistence type="predicted"/>
<dbReference type="EMBL" id="JAAGOH010000006">
    <property type="protein sequence ID" value="NDY90987.1"/>
    <property type="molecule type" value="Genomic_DNA"/>
</dbReference>
<comment type="caution">
    <text evidence="1">The sequence shown here is derived from an EMBL/GenBank/DDBJ whole genome shotgun (WGS) entry which is preliminary data.</text>
</comment>